<name>A0A0D0BQ16_9AGAR</name>
<evidence type="ECO:0000313" key="3">
    <source>
        <dbReference type="Proteomes" id="UP000053593"/>
    </source>
</evidence>
<feature type="compositionally biased region" description="Acidic residues" evidence="1">
    <location>
        <begin position="37"/>
        <end position="60"/>
    </location>
</feature>
<dbReference type="AlphaFoldDB" id="A0A0D0BQ16"/>
<dbReference type="Proteomes" id="UP000053593">
    <property type="component" value="Unassembled WGS sequence"/>
</dbReference>
<dbReference type="EMBL" id="KN834792">
    <property type="protein sequence ID" value="KIK57186.1"/>
    <property type="molecule type" value="Genomic_DNA"/>
</dbReference>
<feature type="compositionally biased region" description="Polar residues" evidence="1">
    <location>
        <begin position="1"/>
        <end position="10"/>
    </location>
</feature>
<reference evidence="2 3" key="1">
    <citation type="submission" date="2014-04" db="EMBL/GenBank/DDBJ databases">
        <title>Evolutionary Origins and Diversification of the Mycorrhizal Mutualists.</title>
        <authorList>
            <consortium name="DOE Joint Genome Institute"/>
            <consortium name="Mycorrhizal Genomics Consortium"/>
            <person name="Kohler A."/>
            <person name="Kuo A."/>
            <person name="Nagy L.G."/>
            <person name="Floudas D."/>
            <person name="Copeland A."/>
            <person name="Barry K.W."/>
            <person name="Cichocki N."/>
            <person name="Veneault-Fourrey C."/>
            <person name="LaButti K."/>
            <person name="Lindquist E.A."/>
            <person name="Lipzen A."/>
            <person name="Lundell T."/>
            <person name="Morin E."/>
            <person name="Murat C."/>
            <person name="Riley R."/>
            <person name="Ohm R."/>
            <person name="Sun H."/>
            <person name="Tunlid A."/>
            <person name="Henrissat B."/>
            <person name="Grigoriev I.V."/>
            <person name="Hibbett D.S."/>
            <person name="Martin F."/>
        </authorList>
    </citation>
    <scope>NUCLEOTIDE SEQUENCE [LARGE SCALE GENOMIC DNA]</scope>
    <source>
        <strain evidence="2 3">FD-317 M1</strain>
    </source>
</reference>
<accession>A0A0D0BQ16</accession>
<organism evidence="2 3">
    <name type="scientific">Collybiopsis luxurians FD-317 M1</name>
    <dbReference type="NCBI Taxonomy" id="944289"/>
    <lineage>
        <taxon>Eukaryota</taxon>
        <taxon>Fungi</taxon>
        <taxon>Dikarya</taxon>
        <taxon>Basidiomycota</taxon>
        <taxon>Agaricomycotina</taxon>
        <taxon>Agaricomycetes</taxon>
        <taxon>Agaricomycetidae</taxon>
        <taxon>Agaricales</taxon>
        <taxon>Marasmiineae</taxon>
        <taxon>Omphalotaceae</taxon>
        <taxon>Collybiopsis</taxon>
        <taxon>Collybiopsis luxurians</taxon>
    </lineage>
</organism>
<evidence type="ECO:0000313" key="2">
    <source>
        <dbReference type="EMBL" id="KIK57186.1"/>
    </source>
</evidence>
<feature type="compositionally biased region" description="Low complexity" evidence="1">
    <location>
        <begin position="92"/>
        <end position="107"/>
    </location>
</feature>
<feature type="compositionally biased region" description="Basic residues" evidence="1">
    <location>
        <begin position="69"/>
        <end position="89"/>
    </location>
</feature>
<dbReference type="OrthoDB" id="8922241at2759"/>
<feature type="region of interest" description="Disordered" evidence="1">
    <location>
        <begin position="1"/>
        <end position="116"/>
    </location>
</feature>
<sequence>MDFSAPTSTASDDHAEVKCAPPPPLRPPKSRKTIIVSDDEDEDEYKESDTEDDDDDDDDYAPSLGVASKSRKRGRAPHRRSTGKGKKKAVYSSAASSRAPSSRLSPAAEPPFKRRRLVPESRNLQFISPELQRALANTSSENCNFTCPVCGWKQVNKRMPDFHRHLKTHARPDPNDKTEGYWCKGARVENLTSFNAKQRAENDKTIPLDAKPYLFHDHMRVGGCCQQFSRRDALKRHMMNANVTCAGPIGKGLDE</sequence>
<gene>
    <name evidence="2" type="ORF">GYMLUDRAFT_173192</name>
</gene>
<dbReference type="HOGENOM" id="CLU_1090105_0_0_1"/>
<evidence type="ECO:0000256" key="1">
    <source>
        <dbReference type="SAM" id="MobiDB-lite"/>
    </source>
</evidence>
<proteinExistence type="predicted"/>
<protein>
    <submittedName>
        <fullName evidence="2">Uncharacterized protein</fullName>
    </submittedName>
</protein>
<keyword evidence="3" id="KW-1185">Reference proteome</keyword>